<accession>A0A429G5M6</accession>
<dbReference type="PANTHER" id="PTHR12280">
    <property type="entry name" value="PANTOTHENATE KINASE"/>
    <property type="match status" value="1"/>
</dbReference>
<dbReference type="RefSeq" id="WP_012310241.1">
    <property type="nucleotide sequence ID" value="NZ_RCOR01000022.1"/>
</dbReference>
<dbReference type="GO" id="GO:0015937">
    <property type="term" value="P:coenzyme A biosynthetic process"/>
    <property type="evidence" value="ECO:0007669"/>
    <property type="project" value="UniProtKB-KW"/>
</dbReference>
<keyword evidence="4" id="KW-0418">Kinase</keyword>
<dbReference type="GeneID" id="6094875"/>
<evidence type="ECO:0000256" key="3">
    <source>
        <dbReference type="ARBA" id="ARBA00022993"/>
    </source>
</evidence>
<proteinExistence type="predicted"/>
<evidence type="ECO:0000313" key="5">
    <source>
        <dbReference type="Proteomes" id="UP000278149"/>
    </source>
</evidence>
<keyword evidence="1" id="KW-0547">Nucleotide-binding</keyword>
<gene>
    <name evidence="4" type="primary">coaW</name>
    <name evidence="4" type="ORF">D9Q81_04720</name>
</gene>
<dbReference type="PANTHER" id="PTHR12280:SF20">
    <property type="entry name" value="4'-PHOSPHOPANTETHEINE PHOSPHATASE"/>
    <property type="match status" value="1"/>
</dbReference>
<dbReference type="Pfam" id="PF03630">
    <property type="entry name" value="Fumble"/>
    <property type="match status" value="1"/>
</dbReference>
<protein>
    <submittedName>
        <fullName evidence="4">Type II pantothenate kinase</fullName>
        <ecNumber evidence="4">2.7.1.33</ecNumber>
    </submittedName>
</protein>
<evidence type="ECO:0000256" key="1">
    <source>
        <dbReference type="ARBA" id="ARBA00022741"/>
    </source>
</evidence>
<comment type="caution">
    <text evidence="4">The sequence shown here is derived from an EMBL/GenBank/DDBJ whole genome shotgun (WGS) entry which is preliminary data.</text>
</comment>
<organism evidence="4 5">
    <name type="scientific">Candidatus Korarchaeum cryptofilum</name>
    <dbReference type="NCBI Taxonomy" id="498846"/>
    <lineage>
        <taxon>Archaea</taxon>
        <taxon>Thermoproteota</taxon>
        <taxon>Candidatus Korarchaeia</taxon>
        <taxon>Candidatus Korarchaeales</taxon>
        <taxon>Candidatus Korarchaeaceae</taxon>
        <taxon>Candidatus Korarchaeum</taxon>
    </lineage>
</organism>
<dbReference type="Gene3D" id="3.30.420.40">
    <property type="match status" value="1"/>
</dbReference>
<evidence type="ECO:0000256" key="2">
    <source>
        <dbReference type="ARBA" id="ARBA00022840"/>
    </source>
</evidence>
<dbReference type="EC" id="2.7.1.33" evidence="4"/>
<dbReference type="EMBL" id="RCOR01000022">
    <property type="protein sequence ID" value="RSN69096.1"/>
    <property type="molecule type" value="Genomic_DNA"/>
</dbReference>
<dbReference type="GO" id="GO:0005524">
    <property type="term" value="F:ATP binding"/>
    <property type="evidence" value="ECO:0007669"/>
    <property type="project" value="UniProtKB-KW"/>
</dbReference>
<name>A0A429G5M6_9CREN</name>
<dbReference type="OMA" id="VKHIYKD"/>
<evidence type="ECO:0000313" key="4">
    <source>
        <dbReference type="EMBL" id="RSN69096.1"/>
    </source>
</evidence>
<dbReference type="InterPro" id="IPR004567">
    <property type="entry name" value="Type_II_PanK"/>
</dbReference>
<keyword evidence="3" id="KW-0173">Coenzyme A biosynthesis</keyword>
<dbReference type="InterPro" id="IPR043129">
    <property type="entry name" value="ATPase_NBD"/>
</dbReference>
<dbReference type="GO" id="GO:0005829">
    <property type="term" value="C:cytosol"/>
    <property type="evidence" value="ECO:0007669"/>
    <property type="project" value="TreeGrafter"/>
</dbReference>
<sequence length="285" mass="28963">MMYIIGLDMGGTTTKGVLLSERGVGLKTLVISSDPLAAAAGTIGKILTQGGLNVNDVGAIAVSGGKVRSLPKRILGLPLFEVDEIEAIGRGGAFLAKLGECVVTSAGTGTAIVEVRERNSGYDVRHLGGTGIGGGTLLGLGKLLLGRSSIESLLELASRGSPDNLDLKVGDIVGGPVGKLDVNATASNFGKLVDDARLEDIAAALVNMVGQVIGVTSLFAAKSVGLEDKIVLVGGLASYEQIVEAIKKPIKLFGGSLIVPEDPQYATALGASLKLFSSLTSLVRG</sequence>
<dbReference type="NCBIfam" id="NF009842">
    <property type="entry name" value="PRK13317.1"/>
    <property type="match status" value="1"/>
</dbReference>
<keyword evidence="2" id="KW-0067">ATP-binding</keyword>
<dbReference type="CDD" id="cd24085">
    <property type="entry name" value="ASKHA_NBD_PanK-II_bac"/>
    <property type="match status" value="1"/>
</dbReference>
<dbReference type="GO" id="GO:0004594">
    <property type="term" value="F:pantothenate kinase activity"/>
    <property type="evidence" value="ECO:0007669"/>
    <property type="project" value="UniProtKB-EC"/>
</dbReference>
<reference evidence="4 5" key="1">
    <citation type="submission" date="2018-10" db="EMBL/GenBank/DDBJ databases">
        <title>Co-occurring genomic capacity for anaerobic methane metabolism and dissimilatory sulfite reduction discovered in the Korarchaeota.</title>
        <authorList>
            <person name="Mckay L.J."/>
            <person name="Dlakic M."/>
            <person name="Fields M.W."/>
            <person name="Delmont T.O."/>
            <person name="Eren A.M."/>
            <person name="Jay Z.J."/>
            <person name="Klingelsmith K.B."/>
            <person name="Rusch D.B."/>
            <person name="Inskeep W.P."/>
        </authorList>
    </citation>
    <scope>NUCLEOTIDE SEQUENCE [LARGE SCALE GENOMIC DNA]</scope>
    <source>
        <strain evidence="4 5">WS</strain>
    </source>
</reference>
<dbReference type="AlphaFoldDB" id="A0A429G5M6"/>
<keyword evidence="4" id="KW-0808">Transferase</keyword>
<dbReference type="Proteomes" id="UP000278149">
    <property type="component" value="Unassembled WGS sequence"/>
</dbReference>
<dbReference type="SUPFAM" id="SSF53067">
    <property type="entry name" value="Actin-like ATPase domain"/>
    <property type="match status" value="2"/>
</dbReference>